<evidence type="ECO:0000313" key="1">
    <source>
        <dbReference type="EMBL" id="OIW31708.1"/>
    </source>
</evidence>
<sequence length="156" mass="16990">MHHATPSVQSRAVHDFGRNLVANCKAELVEHFSNRDLDDVADLILAKASNAFLDKALEMRLATIDAKPLLNALARAERLGYDSQDLVEVSQGEHVIPNSRMAQMQAPNMGAGVSSPAGPSNGSRAAHPNELQCLKCYRTFAKKSYIVLAYITDCLL</sequence>
<keyword evidence="2" id="KW-1185">Reference proteome</keyword>
<dbReference type="Proteomes" id="UP000182658">
    <property type="component" value="Unassembled WGS sequence"/>
</dbReference>
<gene>
    <name evidence="1" type="ORF">CONLIGDRAFT_629382</name>
</gene>
<proteinExistence type="predicted"/>
<protein>
    <submittedName>
        <fullName evidence="1">Uncharacterized protein</fullName>
    </submittedName>
</protein>
<dbReference type="STRING" id="1408157.A0A1J7JQS6"/>
<accession>A0A1J7JQS6</accession>
<name>A0A1J7JQS6_9PEZI</name>
<dbReference type="EMBL" id="KV875095">
    <property type="protein sequence ID" value="OIW31708.1"/>
    <property type="molecule type" value="Genomic_DNA"/>
</dbReference>
<evidence type="ECO:0000313" key="2">
    <source>
        <dbReference type="Proteomes" id="UP000182658"/>
    </source>
</evidence>
<dbReference type="OrthoDB" id="37886at2759"/>
<organism evidence="1 2">
    <name type="scientific">Coniochaeta ligniaria NRRL 30616</name>
    <dbReference type="NCBI Taxonomy" id="1408157"/>
    <lineage>
        <taxon>Eukaryota</taxon>
        <taxon>Fungi</taxon>
        <taxon>Dikarya</taxon>
        <taxon>Ascomycota</taxon>
        <taxon>Pezizomycotina</taxon>
        <taxon>Sordariomycetes</taxon>
        <taxon>Sordariomycetidae</taxon>
        <taxon>Coniochaetales</taxon>
        <taxon>Coniochaetaceae</taxon>
        <taxon>Coniochaeta</taxon>
    </lineage>
</organism>
<dbReference type="AlphaFoldDB" id="A0A1J7JQS6"/>
<reference evidence="1 2" key="1">
    <citation type="submission" date="2016-10" db="EMBL/GenBank/DDBJ databases">
        <title>Draft genome sequence of Coniochaeta ligniaria NRRL30616, a lignocellulolytic fungus for bioabatement of inhibitors in plant biomass hydrolysates.</title>
        <authorList>
            <consortium name="DOE Joint Genome Institute"/>
            <person name="Jimenez D.J."/>
            <person name="Hector R.E."/>
            <person name="Riley R."/>
            <person name="Sun H."/>
            <person name="Grigoriev I.V."/>
            <person name="Van Elsas J.D."/>
            <person name="Nichols N.N."/>
        </authorList>
    </citation>
    <scope>NUCLEOTIDE SEQUENCE [LARGE SCALE GENOMIC DNA]</scope>
    <source>
        <strain evidence="1 2">NRRL 30616</strain>
    </source>
</reference>
<dbReference type="InParanoid" id="A0A1J7JQS6"/>